<dbReference type="Gene3D" id="2.60.120.200">
    <property type="match status" value="3"/>
</dbReference>
<accession>A0A813VSH9</accession>
<dbReference type="Pfam" id="PF00629">
    <property type="entry name" value="MAM"/>
    <property type="match status" value="3"/>
</dbReference>
<dbReference type="SUPFAM" id="SSF57424">
    <property type="entry name" value="LDL receptor-like module"/>
    <property type="match status" value="1"/>
</dbReference>
<dbReference type="CDD" id="cd00112">
    <property type="entry name" value="LDLa"/>
    <property type="match status" value="1"/>
</dbReference>
<dbReference type="InterPro" id="IPR002172">
    <property type="entry name" value="LDrepeatLR_classA_rpt"/>
</dbReference>
<dbReference type="EMBL" id="CAJNOC010001269">
    <property type="protein sequence ID" value="CAF0850199.1"/>
    <property type="molecule type" value="Genomic_DNA"/>
</dbReference>
<organism evidence="4 5">
    <name type="scientific">Brachionus calyciflorus</name>
    <dbReference type="NCBI Taxonomy" id="104777"/>
    <lineage>
        <taxon>Eukaryota</taxon>
        <taxon>Metazoa</taxon>
        <taxon>Spiralia</taxon>
        <taxon>Gnathifera</taxon>
        <taxon>Rotifera</taxon>
        <taxon>Eurotatoria</taxon>
        <taxon>Monogononta</taxon>
        <taxon>Pseudotrocha</taxon>
        <taxon>Ploima</taxon>
        <taxon>Brachionidae</taxon>
        <taxon>Brachionus</taxon>
    </lineage>
</organism>
<dbReference type="AlphaFoldDB" id="A0A813VSH9"/>
<dbReference type="Gene3D" id="4.10.400.10">
    <property type="entry name" value="Low-density Lipoprotein Receptor"/>
    <property type="match status" value="1"/>
</dbReference>
<feature type="disulfide bond" evidence="2">
    <location>
        <begin position="194"/>
        <end position="209"/>
    </location>
</feature>
<keyword evidence="1 2" id="KW-1015">Disulfide bond</keyword>
<sequence>LCQWSNDDSADLMWKRAVGKQFLTSNLSYPTYDHTTLGSDGHYYYNDYNGKPNKVSRLNSPVFYPASVICSFRMWYYMIDKDGDAPVLRVYMRTLIGGPLTLLLEKNNLNLGDWILADIQLKSEANFQIVVEATNGNAQIAIDDLSFTPSCKINTADQLAAYLFTTPKPDPTCPSADQLRCRISNECISTKDLCNFRYDCTDKTDEESCPWTCNFDKNDFCSWTNENKDSDQLLNMKWELATSSNFKNYGPQFDHTSFSADGSFLFFDSIGEEIGHKARLTSPIYNQIGQTCSFEFWYQLYGFSVSTLNIYARSGSTETLISTIPAVEKTQWTLHSVTLPTCLNQFQIIIEGIRGASNTSYIVIDDIRFNNCEYPRPSQPCTNDEFRCNSFNSNDCCDKSDETQATCNGYYQCNFENGLCGFKTLNETRLNWILTRSDSDIDYNKPPYDHTTQTSKGHYLSISKMLNFQEGDNAFLGLTLKSSVQGCKLRIWYRLKGENSALLAVWTRKEIGGKLFNLFNTRGSSLTWKRIDVTIPEMTNFQILIEGALGRSMFNSLLIDDISLTPQCSIDEELSLPFASTTSIPLTSSDDFSEEFTTVTTTVEQTENDQKEKSKSNIGLIFGIGDLFLNFSVIKPKCDLQPKCN</sequence>
<dbReference type="InterPro" id="IPR013320">
    <property type="entry name" value="ConA-like_dom_sf"/>
</dbReference>
<comment type="caution">
    <text evidence="2">Lacks conserved residue(s) required for the propagation of feature annotation.</text>
</comment>
<evidence type="ECO:0000313" key="5">
    <source>
        <dbReference type="Proteomes" id="UP000663879"/>
    </source>
</evidence>
<dbReference type="SMART" id="SM00192">
    <property type="entry name" value="LDLa"/>
    <property type="match status" value="1"/>
</dbReference>
<dbReference type="InterPro" id="IPR036055">
    <property type="entry name" value="LDL_receptor-like_sf"/>
</dbReference>
<name>A0A813VSH9_9BILA</name>
<feature type="non-terminal residue" evidence="4">
    <location>
        <position position="1"/>
    </location>
</feature>
<keyword evidence="5" id="KW-1185">Reference proteome</keyword>
<evidence type="ECO:0000256" key="2">
    <source>
        <dbReference type="PROSITE-ProRule" id="PRU00124"/>
    </source>
</evidence>
<dbReference type="OrthoDB" id="412155at2759"/>
<proteinExistence type="predicted"/>
<evidence type="ECO:0000256" key="1">
    <source>
        <dbReference type="ARBA" id="ARBA00023157"/>
    </source>
</evidence>
<dbReference type="PANTHER" id="PTHR23282:SF101">
    <property type="entry name" value="MAM DOMAIN-CONTAINING PROTEIN"/>
    <property type="match status" value="1"/>
</dbReference>
<dbReference type="InterPro" id="IPR051560">
    <property type="entry name" value="MAM_domain-containing"/>
</dbReference>
<feature type="domain" description="MAM" evidence="3">
    <location>
        <begin position="1"/>
        <end position="153"/>
    </location>
</feature>
<comment type="caution">
    <text evidence="4">The sequence shown here is derived from an EMBL/GenBank/DDBJ whole genome shotgun (WGS) entry which is preliminary data.</text>
</comment>
<dbReference type="SMART" id="SM00137">
    <property type="entry name" value="MAM"/>
    <property type="match status" value="3"/>
</dbReference>
<gene>
    <name evidence="4" type="ORF">OXX778_LOCUS8910</name>
</gene>
<protein>
    <recommendedName>
        <fullName evidence="3">MAM domain-containing protein</fullName>
    </recommendedName>
</protein>
<reference evidence="4" key="1">
    <citation type="submission" date="2021-02" db="EMBL/GenBank/DDBJ databases">
        <authorList>
            <person name="Nowell W R."/>
        </authorList>
    </citation>
    <scope>NUCLEOTIDE SEQUENCE</scope>
    <source>
        <strain evidence="4">Ploen Becks lab</strain>
    </source>
</reference>
<dbReference type="PANTHER" id="PTHR23282">
    <property type="entry name" value="APICAL ENDOSOMAL GLYCOPROTEIN PRECURSOR"/>
    <property type="match status" value="1"/>
</dbReference>
<dbReference type="InterPro" id="IPR000998">
    <property type="entry name" value="MAM_dom"/>
</dbReference>
<feature type="domain" description="MAM" evidence="3">
    <location>
        <begin position="411"/>
        <end position="570"/>
    </location>
</feature>
<dbReference type="PROSITE" id="PS50068">
    <property type="entry name" value="LDLRA_2"/>
    <property type="match status" value="1"/>
</dbReference>
<dbReference type="Proteomes" id="UP000663879">
    <property type="component" value="Unassembled WGS sequence"/>
</dbReference>
<dbReference type="PROSITE" id="PS50060">
    <property type="entry name" value="MAM_2"/>
    <property type="match status" value="3"/>
</dbReference>
<dbReference type="CDD" id="cd06263">
    <property type="entry name" value="MAM"/>
    <property type="match status" value="3"/>
</dbReference>
<evidence type="ECO:0000313" key="4">
    <source>
        <dbReference type="EMBL" id="CAF0850199.1"/>
    </source>
</evidence>
<dbReference type="GO" id="GO:0016020">
    <property type="term" value="C:membrane"/>
    <property type="evidence" value="ECO:0007669"/>
    <property type="project" value="InterPro"/>
</dbReference>
<dbReference type="SUPFAM" id="SSF49899">
    <property type="entry name" value="Concanavalin A-like lectins/glucanases"/>
    <property type="match status" value="3"/>
</dbReference>
<feature type="domain" description="MAM" evidence="3">
    <location>
        <begin position="211"/>
        <end position="374"/>
    </location>
</feature>
<evidence type="ECO:0000259" key="3">
    <source>
        <dbReference type="PROSITE" id="PS50060"/>
    </source>
</evidence>